<organism evidence="3 4">
    <name type="scientific">Corallococcus macrosporus DSM 14697</name>
    <dbReference type="NCBI Taxonomy" id="1189310"/>
    <lineage>
        <taxon>Bacteria</taxon>
        <taxon>Pseudomonadati</taxon>
        <taxon>Myxococcota</taxon>
        <taxon>Myxococcia</taxon>
        <taxon>Myxococcales</taxon>
        <taxon>Cystobacterineae</taxon>
        <taxon>Myxococcaceae</taxon>
        <taxon>Corallococcus</taxon>
    </lineage>
</organism>
<proteinExistence type="predicted"/>
<gene>
    <name evidence="3" type="ORF">MYMAC_005918</name>
</gene>
<sequence>MRSLLPLSMMALMATLSGRDCAPPTDSEPRAQATPLQWEHVNPQAPSPTGWSGVDGGSVFFQARFDGGAGIWMGSDGRPYRITESPPADPCLPALLQDAGAQLKLYTVTDAVLNRNVCAGKGYHTQNPNECSPDAGDFYQGKAVVIPGCWMPDGGFNDGGGDAPCFTASCTTGAVGVCAHWGYLPDQEWDGGPPLARLFQACVRAARADYNGDGESFTCQGTYVDFVDGHGIQTQDTFDGGGLPPLRFEAAWNEQGALPFGVMPDGGSCVRPRYAPAPLSKIRGAPGTHLTASYDCQQPGDAGTPLRKYFDGGVPFLLLTQTWKNEYCVTDDGPGGGLRTHCPSCDGEPLGPRTCHGGSCASPPRP</sequence>
<dbReference type="InterPro" id="IPR045426">
    <property type="entry name" value="ADYC"/>
</dbReference>
<dbReference type="RefSeq" id="WP_238540040.1">
    <property type="nucleotide sequence ID" value="NZ_CP022203.1"/>
</dbReference>
<evidence type="ECO:0000313" key="4">
    <source>
        <dbReference type="Proteomes" id="UP000217343"/>
    </source>
</evidence>
<accession>A0A250K2N7</accession>
<feature type="domain" description="ADYC" evidence="2">
    <location>
        <begin position="126"/>
        <end position="258"/>
    </location>
</feature>
<keyword evidence="4" id="KW-1185">Reference proteome</keyword>
<reference evidence="3 4" key="1">
    <citation type="submission" date="2017-06" db="EMBL/GenBank/DDBJ databases">
        <title>Sequencing and comparative analysis of myxobacterial genomes.</title>
        <authorList>
            <person name="Rupp O."/>
            <person name="Goesmann A."/>
            <person name="Sogaard-Andersen L."/>
        </authorList>
    </citation>
    <scope>NUCLEOTIDE SEQUENCE [LARGE SCALE GENOMIC DNA]</scope>
    <source>
        <strain evidence="3 4">DSM 14697</strain>
    </source>
</reference>
<name>A0A250K2N7_9BACT</name>
<dbReference type="Pfam" id="PF20032">
    <property type="entry name" value="ADYC"/>
    <property type="match status" value="1"/>
</dbReference>
<evidence type="ECO:0000256" key="1">
    <source>
        <dbReference type="SAM" id="SignalP"/>
    </source>
</evidence>
<evidence type="ECO:0000259" key="2">
    <source>
        <dbReference type="Pfam" id="PF20032"/>
    </source>
</evidence>
<dbReference type="KEGG" id="mmas:MYMAC_005918"/>
<feature type="signal peptide" evidence="1">
    <location>
        <begin position="1"/>
        <end position="22"/>
    </location>
</feature>
<dbReference type="EMBL" id="CP022203">
    <property type="protein sequence ID" value="ATB50263.1"/>
    <property type="molecule type" value="Genomic_DNA"/>
</dbReference>
<keyword evidence="1" id="KW-0732">Signal</keyword>
<protein>
    <recommendedName>
        <fullName evidence="2">ADYC domain-containing protein</fullName>
    </recommendedName>
</protein>
<feature type="chain" id="PRO_5012761289" description="ADYC domain-containing protein" evidence="1">
    <location>
        <begin position="23"/>
        <end position="366"/>
    </location>
</feature>
<dbReference type="AlphaFoldDB" id="A0A250K2N7"/>
<dbReference type="Proteomes" id="UP000217343">
    <property type="component" value="Chromosome"/>
</dbReference>
<evidence type="ECO:0000313" key="3">
    <source>
        <dbReference type="EMBL" id="ATB50263.1"/>
    </source>
</evidence>